<dbReference type="Pfam" id="PF00480">
    <property type="entry name" value="ROK"/>
    <property type="match status" value="1"/>
</dbReference>
<dbReference type="SUPFAM" id="SSF53067">
    <property type="entry name" value="Actin-like ATPase domain"/>
    <property type="match status" value="1"/>
</dbReference>
<dbReference type="InterPro" id="IPR000600">
    <property type="entry name" value="ROK"/>
</dbReference>
<comment type="similarity">
    <text evidence="1">Belongs to the ROK (NagC/XylR) family.</text>
</comment>
<name>A0A060I0U6_RHIET</name>
<organism evidence="2 3">
    <name type="scientific">Rhizobium etli bv. mimosae str. IE4771</name>
    <dbReference type="NCBI Taxonomy" id="1432050"/>
    <lineage>
        <taxon>Bacteria</taxon>
        <taxon>Pseudomonadati</taxon>
        <taxon>Pseudomonadota</taxon>
        <taxon>Alphaproteobacteria</taxon>
        <taxon>Hyphomicrobiales</taxon>
        <taxon>Rhizobiaceae</taxon>
        <taxon>Rhizobium/Agrobacterium group</taxon>
        <taxon>Rhizobium</taxon>
    </lineage>
</organism>
<dbReference type="PANTHER" id="PTHR18964">
    <property type="entry name" value="ROK (REPRESSOR, ORF, KINASE) FAMILY"/>
    <property type="match status" value="1"/>
</dbReference>
<dbReference type="EMBL" id="CP006986">
    <property type="protein sequence ID" value="AIC27437.1"/>
    <property type="molecule type" value="Genomic_DNA"/>
</dbReference>
<dbReference type="AlphaFoldDB" id="A0A060I0U6"/>
<dbReference type="PROSITE" id="PS01125">
    <property type="entry name" value="ROK"/>
    <property type="match status" value="1"/>
</dbReference>
<evidence type="ECO:0000313" key="3">
    <source>
        <dbReference type="Proteomes" id="UP000027180"/>
    </source>
</evidence>
<dbReference type="HOGENOM" id="CLU_036604_0_4_5"/>
<sequence>MLPEASRSVIAAAVDFGGTKLAIGLVDSMGQVLGSTQIATPGGGPAEVARVAADELIALSKRLGIDPASLSGVGATVPGLADTQSGVLRFAPTQGWRDVPFAAMLSEAVGLPAFIANDVNACAIAEQRVGIAKGCSNFLWITVSTGIGGALVLNGRLFEGSRSLAGEIGHMAVALDGPSCGCGRKGCLQAVASGTAILKVAIERGLDVSSGREVFERALAGDLRAIEIIDGAHAYIGLALSHAVNLLDLDMIVIGGGVAEGLDVTRLEREVSAHAITLPEHSPPVVRTTLQSQAALIGAGLLVF</sequence>
<dbReference type="InterPro" id="IPR043129">
    <property type="entry name" value="ATPase_NBD"/>
</dbReference>
<dbReference type="Proteomes" id="UP000027180">
    <property type="component" value="Chromosome"/>
</dbReference>
<dbReference type="KEGG" id="rei:IE4771_CH02330"/>
<dbReference type="PANTHER" id="PTHR18964:SF149">
    <property type="entry name" value="BIFUNCTIONAL UDP-N-ACETYLGLUCOSAMINE 2-EPIMERASE_N-ACETYLMANNOSAMINE KINASE"/>
    <property type="match status" value="1"/>
</dbReference>
<evidence type="ECO:0000313" key="2">
    <source>
        <dbReference type="EMBL" id="AIC27437.1"/>
    </source>
</evidence>
<proteinExistence type="inferred from homology"/>
<protein>
    <submittedName>
        <fullName evidence="2">ROK family transcriptional regulator protein</fullName>
    </submittedName>
</protein>
<evidence type="ECO:0000256" key="1">
    <source>
        <dbReference type="ARBA" id="ARBA00006479"/>
    </source>
</evidence>
<dbReference type="InterPro" id="IPR049874">
    <property type="entry name" value="ROK_cs"/>
</dbReference>
<reference evidence="2 3" key="1">
    <citation type="submission" date="2013-12" db="EMBL/GenBank/DDBJ databases">
        <title>Complete genome sequence of Rhizobium etli bv. mimosae IE4771.</title>
        <authorList>
            <person name="Bustos P."/>
            <person name="Santamaria R.I."/>
            <person name="Lozano L."/>
            <person name="Ormeno-Orrillo E."/>
            <person name="Rogel M.A."/>
            <person name="Romero D."/>
            <person name="Cevallos M.A."/>
            <person name="Martinez-Romero E."/>
            <person name="Gonzalez V."/>
        </authorList>
    </citation>
    <scope>NUCLEOTIDE SEQUENCE [LARGE SCALE GENOMIC DNA]</scope>
    <source>
        <strain evidence="2 3">IE4771</strain>
    </source>
</reference>
<gene>
    <name evidence="2" type="ORF">IE4771_CH02330</name>
</gene>
<dbReference type="OrthoDB" id="9810372at2"/>
<dbReference type="Gene3D" id="3.30.420.40">
    <property type="match status" value="2"/>
</dbReference>
<accession>A0A060I0U6</accession>